<dbReference type="InterPro" id="IPR025347">
    <property type="entry name" value="DUF4251"/>
</dbReference>
<protein>
    <submittedName>
        <fullName evidence="3">DUF4251 domain-containing protein</fullName>
    </submittedName>
</protein>
<proteinExistence type="predicted"/>
<organism evidence="3 4">
    <name type="scientific">Candidatus Cryptobacteroides faecipullorum</name>
    <dbReference type="NCBI Taxonomy" id="2840764"/>
    <lineage>
        <taxon>Bacteria</taxon>
        <taxon>Pseudomonadati</taxon>
        <taxon>Bacteroidota</taxon>
        <taxon>Bacteroidia</taxon>
        <taxon>Bacteroidales</taxon>
        <taxon>Candidatus Cryptobacteroides</taxon>
    </lineage>
</organism>
<evidence type="ECO:0000256" key="2">
    <source>
        <dbReference type="SAM" id="SignalP"/>
    </source>
</evidence>
<evidence type="ECO:0000313" key="3">
    <source>
        <dbReference type="EMBL" id="MBO8467867.1"/>
    </source>
</evidence>
<sequence length="199" mass="22022">MMRRFISMLIFLSVCLAGAAQDKTTLQERIDRWKNDMEEFQQRRAPERQAEAVADTLLWQQARNAVKESSFVVEADAITFKHGTRIYVNSTTNFISVNGDRGVVQISPNSFISGPNGLGGITVDGRISGMEVNVNKKGLTRITMNITGVGINAQIEVTLFPGSDDAYVIVTPNFNSQTIRIEGKLVPYSLSRVFEGMSL</sequence>
<reference evidence="3" key="1">
    <citation type="submission" date="2020-10" db="EMBL/GenBank/DDBJ databases">
        <authorList>
            <person name="Gilroy R."/>
        </authorList>
    </citation>
    <scope>NUCLEOTIDE SEQUENCE</scope>
    <source>
        <strain evidence="3">B1-15692</strain>
    </source>
</reference>
<accession>A0A9D9NBP5</accession>
<name>A0A9D9NBP5_9BACT</name>
<reference evidence="3" key="2">
    <citation type="journal article" date="2021" name="PeerJ">
        <title>Extensive microbial diversity within the chicken gut microbiome revealed by metagenomics and culture.</title>
        <authorList>
            <person name="Gilroy R."/>
            <person name="Ravi A."/>
            <person name="Getino M."/>
            <person name="Pursley I."/>
            <person name="Horton D.L."/>
            <person name="Alikhan N.F."/>
            <person name="Baker D."/>
            <person name="Gharbi K."/>
            <person name="Hall N."/>
            <person name="Watson M."/>
            <person name="Adriaenssens E.M."/>
            <person name="Foster-Nyarko E."/>
            <person name="Jarju S."/>
            <person name="Secka A."/>
            <person name="Antonio M."/>
            <person name="Oren A."/>
            <person name="Chaudhuri R.R."/>
            <person name="La Ragione R."/>
            <person name="Hildebrand F."/>
            <person name="Pallen M.J."/>
        </authorList>
    </citation>
    <scope>NUCLEOTIDE SEQUENCE</scope>
    <source>
        <strain evidence="3">B1-15692</strain>
    </source>
</reference>
<gene>
    <name evidence="3" type="ORF">IAB99_08935</name>
</gene>
<keyword evidence="2" id="KW-0732">Signal</keyword>
<feature type="signal peptide" evidence="2">
    <location>
        <begin position="1"/>
        <end position="19"/>
    </location>
</feature>
<feature type="coiled-coil region" evidence="1">
    <location>
        <begin position="16"/>
        <end position="43"/>
    </location>
</feature>
<comment type="caution">
    <text evidence="3">The sequence shown here is derived from an EMBL/GenBank/DDBJ whole genome shotgun (WGS) entry which is preliminary data.</text>
</comment>
<feature type="chain" id="PRO_5039021060" evidence="2">
    <location>
        <begin position="20"/>
        <end position="199"/>
    </location>
</feature>
<evidence type="ECO:0000313" key="4">
    <source>
        <dbReference type="Proteomes" id="UP000823660"/>
    </source>
</evidence>
<evidence type="ECO:0000256" key="1">
    <source>
        <dbReference type="SAM" id="Coils"/>
    </source>
</evidence>
<dbReference type="Pfam" id="PF14059">
    <property type="entry name" value="DUF4251"/>
    <property type="match status" value="1"/>
</dbReference>
<dbReference type="Proteomes" id="UP000823660">
    <property type="component" value="Unassembled WGS sequence"/>
</dbReference>
<keyword evidence="1" id="KW-0175">Coiled coil</keyword>
<dbReference type="Gene3D" id="2.40.128.410">
    <property type="match status" value="1"/>
</dbReference>
<dbReference type="EMBL" id="JADIMH010000060">
    <property type="protein sequence ID" value="MBO8467867.1"/>
    <property type="molecule type" value="Genomic_DNA"/>
</dbReference>
<dbReference type="AlphaFoldDB" id="A0A9D9NBP5"/>